<keyword evidence="3" id="KW-0804">Transcription</keyword>
<dbReference type="InterPro" id="IPR018060">
    <property type="entry name" value="HTH_AraC"/>
</dbReference>
<keyword evidence="4" id="KW-0472">Membrane</keyword>
<feature type="transmembrane region" description="Helical" evidence="4">
    <location>
        <begin position="6"/>
        <end position="28"/>
    </location>
</feature>
<sequence>MDTSKELLFFFSALGSFNGIILGIYFFFFTKKKYLTNYFLGALLFALSIRIGKSVFVYFHPELPRMYLQLGLTACFFIGPCLYYFLKSGVEEVHIMPKLWKMILLFWGTLIVGVGIIYPYENHSDLWRNYLIIIIYFQWFVYIVFSGFTIRGVLKNFFSLKQKTSPSEMWFGTLFLGNFLLFLFYFLAIMGASAATYISGAVVFSFILYLIISILLYRKKTDDLFLLNAQKNSGKKIDSTEANIISEKLENIMNEKSLYKNPNLSLQDLSQEINISSHQLSQFLNNNLGKNFTSFVNEFRINEACKIITSNDKLTLESVGYDVGFNSKSTFFAAFKKHTGTTPLNYQIQALQA</sequence>
<dbReference type="RefSeq" id="WP_179001786.1">
    <property type="nucleotide sequence ID" value="NZ_JBHSCO010000006.1"/>
</dbReference>
<dbReference type="Pfam" id="PF12833">
    <property type="entry name" value="HTH_18"/>
    <property type="match status" value="1"/>
</dbReference>
<dbReference type="SMART" id="SM00342">
    <property type="entry name" value="HTH_ARAC"/>
    <property type="match status" value="1"/>
</dbReference>
<dbReference type="Proteomes" id="UP001595719">
    <property type="component" value="Unassembled WGS sequence"/>
</dbReference>
<evidence type="ECO:0000256" key="2">
    <source>
        <dbReference type="ARBA" id="ARBA00023125"/>
    </source>
</evidence>
<proteinExistence type="predicted"/>
<keyword evidence="7" id="KW-1185">Reference proteome</keyword>
<evidence type="ECO:0000256" key="4">
    <source>
        <dbReference type="SAM" id="Phobius"/>
    </source>
</evidence>
<evidence type="ECO:0000313" key="6">
    <source>
        <dbReference type="EMBL" id="MFC4393163.1"/>
    </source>
</evidence>
<dbReference type="SUPFAM" id="SSF46689">
    <property type="entry name" value="Homeodomain-like"/>
    <property type="match status" value="1"/>
</dbReference>
<comment type="caution">
    <text evidence="6">The sequence shown here is derived from an EMBL/GenBank/DDBJ whole genome shotgun (WGS) entry which is preliminary data.</text>
</comment>
<dbReference type="InterPro" id="IPR018062">
    <property type="entry name" value="HTH_AraC-typ_CS"/>
</dbReference>
<dbReference type="Gene3D" id="1.10.10.60">
    <property type="entry name" value="Homeodomain-like"/>
    <property type="match status" value="2"/>
</dbReference>
<keyword evidence="1" id="KW-0805">Transcription regulation</keyword>
<feature type="transmembrane region" description="Helical" evidence="4">
    <location>
        <begin position="130"/>
        <end position="148"/>
    </location>
</feature>
<feature type="transmembrane region" description="Helical" evidence="4">
    <location>
        <begin position="98"/>
        <end position="118"/>
    </location>
</feature>
<evidence type="ECO:0000256" key="3">
    <source>
        <dbReference type="ARBA" id="ARBA00023163"/>
    </source>
</evidence>
<keyword evidence="4" id="KW-0812">Transmembrane</keyword>
<dbReference type="PROSITE" id="PS00041">
    <property type="entry name" value="HTH_ARAC_FAMILY_1"/>
    <property type="match status" value="1"/>
</dbReference>
<feature type="domain" description="HTH araC/xylS-type" evidence="5">
    <location>
        <begin position="247"/>
        <end position="349"/>
    </location>
</feature>
<protein>
    <submittedName>
        <fullName evidence="6">Helix-turn-helix domain-containing protein</fullName>
    </submittedName>
</protein>
<feature type="transmembrane region" description="Helical" evidence="4">
    <location>
        <begin position="169"/>
        <end position="188"/>
    </location>
</feature>
<gene>
    <name evidence="6" type="ORF">ACFOY0_19375</name>
</gene>
<evidence type="ECO:0000256" key="1">
    <source>
        <dbReference type="ARBA" id="ARBA00023015"/>
    </source>
</evidence>
<organism evidence="6 7">
    <name type="scientific">Flavobacterium quisquiliarum</name>
    <dbReference type="NCBI Taxonomy" id="1834436"/>
    <lineage>
        <taxon>Bacteria</taxon>
        <taxon>Pseudomonadati</taxon>
        <taxon>Bacteroidota</taxon>
        <taxon>Flavobacteriia</taxon>
        <taxon>Flavobacteriales</taxon>
        <taxon>Flavobacteriaceae</taxon>
        <taxon>Flavobacterium</taxon>
    </lineage>
</organism>
<keyword evidence="2" id="KW-0238">DNA-binding</keyword>
<dbReference type="PROSITE" id="PS01124">
    <property type="entry name" value="HTH_ARAC_FAMILY_2"/>
    <property type="match status" value="1"/>
</dbReference>
<name>A0ABV8WDL5_9FLAO</name>
<dbReference type="EMBL" id="JBHSCO010000006">
    <property type="protein sequence ID" value="MFC4393163.1"/>
    <property type="molecule type" value="Genomic_DNA"/>
</dbReference>
<dbReference type="InterPro" id="IPR009057">
    <property type="entry name" value="Homeodomain-like_sf"/>
</dbReference>
<evidence type="ECO:0000259" key="5">
    <source>
        <dbReference type="PROSITE" id="PS01124"/>
    </source>
</evidence>
<accession>A0ABV8WDL5</accession>
<feature type="transmembrane region" description="Helical" evidence="4">
    <location>
        <begin position="66"/>
        <end position="86"/>
    </location>
</feature>
<keyword evidence="4" id="KW-1133">Transmembrane helix</keyword>
<dbReference type="PANTHER" id="PTHR43280:SF29">
    <property type="entry name" value="ARAC-FAMILY TRANSCRIPTIONAL REGULATOR"/>
    <property type="match status" value="1"/>
</dbReference>
<feature type="transmembrane region" description="Helical" evidence="4">
    <location>
        <begin position="40"/>
        <end position="60"/>
    </location>
</feature>
<feature type="transmembrane region" description="Helical" evidence="4">
    <location>
        <begin position="194"/>
        <end position="217"/>
    </location>
</feature>
<dbReference type="PANTHER" id="PTHR43280">
    <property type="entry name" value="ARAC-FAMILY TRANSCRIPTIONAL REGULATOR"/>
    <property type="match status" value="1"/>
</dbReference>
<evidence type="ECO:0000313" key="7">
    <source>
        <dbReference type="Proteomes" id="UP001595719"/>
    </source>
</evidence>
<reference evidence="7" key="1">
    <citation type="journal article" date="2019" name="Int. J. Syst. Evol. Microbiol.">
        <title>The Global Catalogue of Microorganisms (GCM) 10K type strain sequencing project: providing services to taxonomists for standard genome sequencing and annotation.</title>
        <authorList>
            <consortium name="The Broad Institute Genomics Platform"/>
            <consortium name="The Broad Institute Genome Sequencing Center for Infectious Disease"/>
            <person name="Wu L."/>
            <person name="Ma J."/>
        </authorList>
    </citation>
    <scope>NUCLEOTIDE SEQUENCE [LARGE SCALE GENOMIC DNA]</scope>
    <source>
        <strain evidence="7">CGMCC 1.15345</strain>
    </source>
</reference>